<accession>A0A918YNH3</accession>
<dbReference type="Proteomes" id="UP000655443">
    <property type="component" value="Unassembled WGS sequence"/>
</dbReference>
<protein>
    <submittedName>
        <fullName evidence="2">Uncharacterized protein</fullName>
    </submittedName>
</protein>
<dbReference type="Gene3D" id="3.40.50.880">
    <property type="match status" value="1"/>
</dbReference>
<gene>
    <name evidence="2" type="ORF">GCM10010339_62740</name>
</gene>
<keyword evidence="3" id="KW-1185">Reference proteome</keyword>
<dbReference type="AlphaFoldDB" id="A0A918YNH3"/>
<comment type="caution">
    <text evidence="2">The sequence shown here is derived from an EMBL/GenBank/DDBJ whole genome shotgun (WGS) entry which is preliminary data.</text>
</comment>
<dbReference type="InterPro" id="IPR029062">
    <property type="entry name" value="Class_I_gatase-like"/>
</dbReference>
<evidence type="ECO:0000313" key="2">
    <source>
        <dbReference type="EMBL" id="GHE09653.1"/>
    </source>
</evidence>
<evidence type="ECO:0000313" key="3">
    <source>
        <dbReference type="Proteomes" id="UP000655443"/>
    </source>
</evidence>
<reference evidence="2" key="2">
    <citation type="submission" date="2020-09" db="EMBL/GenBank/DDBJ databases">
        <authorList>
            <person name="Sun Q."/>
            <person name="Ohkuma M."/>
        </authorList>
    </citation>
    <scope>NUCLEOTIDE SEQUENCE</scope>
    <source>
        <strain evidence="2">JCM 4714</strain>
    </source>
</reference>
<dbReference type="EMBL" id="BMVG01000020">
    <property type="protein sequence ID" value="GHE09653.1"/>
    <property type="molecule type" value="Genomic_DNA"/>
</dbReference>
<reference evidence="2" key="1">
    <citation type="journal article" date="2014" name="Int. J. Syst. Evol. Microbiol.">
        <title>Complete genome sequence of Corynebacterium casei LMG S-19264T (=DSM 44701T), isolated from a smear-ripened cheese.</title>
        <authorList>
            <consortium name="US DOE Joint Genome Institute (JGI-PGF)"/>
            <person name="Walter F."/>
            <person name="Albersmeier A."/>
            <person name="Kalinowski J."/>
            <person name="Ruckert C."/>
        </authorList>
    </citation>
    <scope>NUCLEOTIDE SEQUENCE</scope>
    <source>
        <strain evidence="2">JCM 4714</strain>
    </source>
</reference>
<organism evidence="2 3">
    <name type="scientific">Streptomyces alanosinicus</name>
    <dbReference type="NCBI Taxonomy" id="68171"/>
    <lineage>
        <taxon>Bacteria</taxon>
        <taxon>Bacillati</taxon>
        <taxon>Actinomycetota</taxon>
        <taxon>Actinomycetes</taxon>
        <taxon>Kitasatosporales</taxon>
        <taxon>Streptomycetaceae</taxon>
        <taxon>Streptomyces</taxon>
    </lineage>
</organism>
<proteinExistence type="predicted"/>
<sequence length="114" mass="12464">MGGKIPLDPESLTWRNLDDLVTRKRYLDRAFMNRLEGTMKVSEAKVDDYDAIHLIGGHGVMFDFPQSDPGRCPRGRAGGRCYRDVGPGQCPLEGGTGRGRAGTVRPGPPRRGVP</sequence>
<feature type="region of interest" description="Disordered" evidence="1">
    <location>
        <begin position="83"/>
        <end position="114"/>
    </location>
</feature>
<dbReference type="SUPFAM" id="SSF52317">
    <property type="entry name" value="Class I glutamine amidotransferase-like"/>
    <property type="match status" value="1"/>
</dbReference>
<evidence type="ECO:0000256" key="1">
    <source>
        <dbReference type="SAM" id="MobiDB-lite"/>
    </source>
</evidence>
<name>A0A918YNH3_9ACTN</name>